<dbReference type="Proteomes" id="UP000268014">
    <property type="component" value="Unassembled WGS sequence"/>
</dbReference>
<gene>
    <name evidence="2" type="ORF">HPLM_LOCUS1696</name>
</gene>
<organism evidence="2 3">
    <name type="scientific">Haemonchus placei</name>
    <name type="common">Barber's pole worm</name>
    <dbReference type="NCBI Taxonomy" id="6290"/>
    <lineage>
        <taxon>Eukaryota</taxon>
        <taxon>Metazoa</taxon>
        <taxon>Ecdysozoa</taxon>
        <taxon>Nematoda</taxon>
        <taxon>Chromadorea</taxon>
        <taxon>Rhabditida</taxon>
        <taxon>Rhabditina</taxon>
        <taxon>Rhabditomorpha</taxon>
        <taxon>Strongyloidea</taxon>
        <taxon>Trichostrongylidae</taxon>
        <taxon>Haemonchus</taxon>
    </lineage>
</organism>
<reference evidence="2 3" key="1">
    <citation type="submission" date="2018-11" db="EMBL/GenBank/DDBJ databases">
        <authorList>
            <consortium name="Pathogen Informatics"/>
        </authorList>
    </citation>
    <scope>NUCLEOTIDE SEQUENCE [LARGE SCALE GENOMIC DNA]</scope>
    <source>
        <strain evidence="2 3">MHpl1</strain>
    </source>
</reference>
<dbReference type="AlphaFoldDB" id="A0A3P7TBC5"/>
<feature type="compositionally biased region" description="Polar residues" evidence="1">
    <location>
        <begin position="1"/>
        <end position="12"/>
    </location>
</feature>
<protein>
    <submittedName>
        <fullName evidence="2">Uncharacterized protein</fullName>
    </submittedName>
</protein>
<dbReference type="EMBL" id="UZAF01002503">
    <property type="protein sequence ID" value="VDO10884.1"/>
    <property type="molecule type" value="Genomic_DNA"/>
</dbReference>
<evidence type="ECO:0000256" key="1">
    <source>
        <dbReference type="SAM" id="MobiDB-lite"/>
    </source>
</evidence>
<keyword evidence="3" id="KW-1185">Reference proteome</keyword>
<name>A0A3P7TBC5_HAEPC</name>
<evidence type="ECO:0000313" key="3">
    <source>
        <dbReference type="Proteomes" id="UP000268014"/>
    </source>
</evidence>
<proteinExistence type="predicted"/>
<accession>A0A3P7TBC5</accession>
<evidence type="ECO:0000313" key="2">
    <source>
        <dbReference type="EMBL" id="VDO10884.1"/>
    </source>
</evidence>
<feature type="region of interest" description="Disordered" evidence="1">
    <location>
        <begin position="1"/>
        <end position="28"/>
    </location>
</feature>
<sequence>MDIFSSLHTNTLGRHAGRPADYESSHSSPFAISTMSSVLPYSRDTSMSLAMVWSQNSANPTWDDFCNITHQCLWVIVCVSDRESITPFPVDLDSSSWE</sequence>